<proteinExistence type="predicted"/>
<dbReference type="EMBL" id="VBAP01000007">
    <property type="protein sequence ID" value="TMI77086.1"/>
    <property type="molecule type" value="Genomic_DNA"/>
</dbReference>
<comment type="caution">
    <text evidence="2">The sequence shown here is derived from an EMBL/GenBank/DDBJ whole genome shotgun (WGS) entry which is preliminary data.</text>
</comment>
<keyword evidence="1" id="KW-0812">Transmembrane</keyword>
<evidence type="ECO:0000313" key="3">
    <source>
        <dbReference type="Proteomes" id="UP000318834"/>
    </source>
</evidence>
<sequence length="423" mass="42707">MTSHRRSESGFSLVEMVIAMAVMSLVIVAFYALITTLVRQWASMQGQMEVQQQPRVAAGRIVAEIRQSRDFVIGSGGNSLGLVKATVLTADVAVGATTFSVEDASSLAAGRPVVLVSVTSFEQATVSSISGTTVTISAGLAVAHKQGELVRRAQSTLSASASSGATTVSVASGSTFATGDFIGVGNEGPLTVSNVSGSTLTITPALASAHSSGEVVQPLGAIFTLAGTRVTRNGTILSAAASSGATSVSVVLGSVFAAGDIVAVGSEAPVTVSSVSGNTLTITPALTSAHSSGEVVATVLADVTNPPSLQLFSVVQSTLSSSAAVGAKSLCVASVTGFNANDRVQVDRETYDTTTGLVTQPDRANITSIGGGCLTVDWGLNTSRAVGVIVRVNAISVNLMTSQVNANQQTQQVNLTSKATPRN</sequence>
<gene>
    <name evidence="2" type="ORF">E6H05_01660</name>
</gene>
<accession>A0A537J226</accession>
<protein>
    <submittedName>
        <fullName evidence="2">Prepilin-type N-terminal cleavage/methylation domain-containing protein</fullName>
    </submittedName>
</protein>
<evidence type="ECO:0000313" key="2">
    <source>
        <dbReference type="EMBL" id="TMI77086.1"/>
    </source>
</evidence>
<evidence type="ECO:0000256" key="1">
    <source>
        <dbReference type="SAM" id="Phobius"/>
    </source>
</evidence>
<keyword evidence="1" id="KW-0472">Membrane</keyword>
<name>A0A537J226_9BACT</name>
<dbReference type="PROSITE" id="PS00409">
    <property type="entry name" value="PROKAR_NTER_METHYL"/>
    <property type="match status" value="1"/>
</dbReference>
<organism evidence="2 3">
    <name type="scientific">Candidatus Segetimicrobium genomatis</name>
    <dbReference type="NCBI Taxonomy" id="2569760"/>
    <lineage>
        <taxon>Bacteria</taxon>
        <taxon>Bacillati</taxon>
        <taxon>Candidatus Sysuimicrobiota</taxon>
        <taxon>Candidatus Sysuimicrobiia</taxon>
        <taxon>Candidatus Sysuimicrobiales</taxon>
        <taxon>Candidatus Segetimicrobiaceae</taxon>
        <taxon>Candidatus Segetimicrobium</taxon>
    </lineage>
</organism>
<feature type="transmembrane region" description="Helical" evidence="1">
    <location>
        <begin position="12"/>
        <end position="34"/>
    </location>
</feature>
<dbReference type="NCBIfam" id="TIGR02532">
    <property type="entry name" value="IV_pilin_GFxxxE"/>
    <property type="match status" value="1"/>
</dbReference>
<dbReference type="Pfam" id="PF07963">
    <property type="entry name" value="N_methyl"/>
    <property type="match status" value="1"/>
</dbReference>
<dbReference type="InterPro" id="IPR012902">
    <property type="entry name" value="N_methyl_site"/>
</dbReference>
<dbReference type="Proteomes" id="UP000318834">
    <property type="component" value="Unassembled WGS sequence"/>
</dbReference>
<keyword evidence="1" id="KW-1133">Transmembrane helix</keyword>
<reference evidence="2 3" key="1">
    <citation type="journal article" date="2019" name="Nat. Microbiol.">
        <title>Mediterranean grassland soil C-N compound turnover is dependent on rainfall and depth, and is mediated by genomically divergent microorganisms.</title>
        <authorList>
            <person name="Diamond S."/>
            <person name="Andeer P.F."/>
            <person name="Li Z."/>
            <person name="Crits-Christoph A."/>
            <person name="Burstein D."/>
            <person name="Anantharaman K."/>
            <person name="Lane K.R."/>
            <person name="Thomas B.C."/>
            <person name="Pan C."/>
            <person name="Northen T.R."/>
            <person name="Banfield J.F."/>
        </authorList>
    </citation>
    <scope>NUCLEOTIDE SEQUENCE [LARGE SCALE GENOMIC DNA]</scope>
    <source>
        <strain evidence="2">NP_8</strain>
    </source>
</reference>
<dbReference type="AlphaFoldDB" id="A0A537J226"/>